<evidence type="ECO:0000256" key="1">
    <source>
        <dbReference type="ARBA" id="ARBA00004651"/>
    </source>
</evidence>
<keyword evidence="9" id="KW-0067">ATP-binding</keyword>
<feature type="transmembrane region" description="Helical" evidence="12">
    <location>
        <begin position="388"/>
        <end position="407"/>
    </location>
</feature>
<keyword evidence="2" id="KW-0813">Transport</keyword>
<evidence type="ECO:0000256" key="4">
    <source>
        <dbReference type="ARBA" id="ARBA00022670"/>
    </source>
</evidence>
<keyword evidence="3" id="KW-1003">Cell membrane</keyword>
<keyword evidence="4" id="KW-0645">Protease</keyword>
<feature type="transmembrane region" description="Helical" evidence="12">
    <location>
        <begin position="301"/>
        <end position="318"/>
    </location>
</feature>
<feature type="transmembrane region" description="Helical" evidence="12">
    <location>
        <begin position="200"/>
        <end position="225"/>
    </location>
</feature>
<dbReference type="PANTHER" id="PTHR43394">
    <property type="entry name" value="ATP-DEPENDENT PERMEASE MDL1, MITOCHONDRIAL"/>
    <property type="match status" value="1"/>
</dbReference>
<dbReference type="Gene3D" id="3.90.70.10">
    <property type="entry name" value="Cysteine proteinases"/>
    <property type="match status" value="1"/>
</dbReference>
<dbReference type="GO" id="GO:0008234">
    <property type="term" value="F:cysteine-type peptidase activity"/>
    <property type="evidence" value="ECO:0007669"/>
    <property type="project" value="UniProtKB-KW"/>
</dbReference>
<dbReference type="PROSITE" id="PS50893">
    <property type="entry name" value="ABC_TRANSPORTER_2"/>
    <property type="match status" value="1"/>
</dbReference>
<dbReference type="CDD" id="cd18555">
    <property type="entry name" value="ABC_6TM_T1SS_like"/>
    <property type="match status" value="1"/>
</dbReference>
<dbReference type="InterPro" id="IPR005074">
    <property type="entry name" value="Peptidase_C39"/>
</dbReference>
<dbReference type="Gene3D" id="1.20.1560.10">
    <property type="entry name" value="ABC transporter type 1, transmembrane domain"/>
    <property type="match status" value="1"/>
</dbReference>
<dbReference type="InterPro" id="IPR011527">
    <property type="entry name" value="ABC1_TM_dom"/>
</dbReference>
<dbReference type="InterPro" id="IPR003593">
    <property type="entry name" value="AAA+_ATPase"/>
</dbReference>
<feature type="transmembrane region" description="Helical" evidence="12">
    <location>
        <begin position="276"/>
        <end position="295"/>
    </location>
</feature>
<protein>
    <submittedName>
        <fullName evidence="16">Uncharacterized protein</fullName>
    </submittedName>
</protein>
<evidence type="ECO:0000256" key="9">
    <source>
        <dbReference type="ARBA" id="ARBA00022840"/>
    </source>
</evidence>
<evidence type="ECO:0000256" key="10">
    <source>
        <dbReference type="ARBA" id="ARBA00022989"/>
    </source>
</evidence>
<keyword evidence="18" id="KW-1185">Reference proteome</keyword>
<evidence type="ECO:0000313" key="17">
    <source>
        <dbReference type="EMBL" id="WYJ90333.1"/>
    </source>
</evidence>
<accession>A0A242K6U3</accession>
<evidence type="ECO:0000256" key="8">
    <source>
        <dbReference type="ARBA" id="ARBA00022807"/>
    </source>
</evidence>
<dbReference type="AlphaFoldDB" id="A0A242K6U3"/>
<evidence type="ECO:0000256" key="11">
    <source>
        <dbReference type="ARBA" id="ARBA00023136"/>
    </source>
</evidence>
<dbReference type="GO" id="GO:0015421">
    <property type="term" value="F:ABC-type oligopeptide transporter activity"/>
    <property type="evidence" value="ECO:0007669"/>
    <property type="project" value="TreeGrafter"/>
</dbReference>
<evidence type="ECO:0000256" key="2">
    <source>
        <dbReference type="ARBA" id="ARBA00022448"/>
    </source>
</evidence>
<keyword evidence="7" id="KW-0378">Hydrolase</keyword>
<dbReference type="SUPFAM" id="SSF90123">
    <property type="entry name" value="ABC transporter transmembrane region"/>
    <property type="match status" value="1"/>
</dbReference>
<reference evidence="17" key="2">
    <citation type="submission" date="2017-05" db="EMBL/GenBank/DDBJ databases">
        <authorList>
            <consortium name="The Broad Institute Genomics Platform"/>
            <consortium name="The Broad Institute Genomic Center for Infectious Diseases"/>
            <person name="Earl A."/>
            <person name="Manson A."/>
            <person name="Schwartman J."/>
            <person name="Gilmore M."/>
            <person name="Abouelleil A."/>
            <person name="Cao P."/>
            <person name="Chapman S."/>
            <person name="Cusick C."/>
            <person name="Shea T."/>
            <person name="Young S."/>
            <person name="Neafsey D."/>
            <person name="Nusbaum C."/>
            <person name="Birren B."/>
        </authorList>
    </citation>
    <scope>NUCLEOTIDE SEQUENCE</scope>
    <source>
        <strain evidence="17">9E7_DIV0242</strain>
    </source>
</reference>
<dbReference type="InterPro" id="IPR017871">
    <property type="entry name" value="ABC_transporter-like_CS"/>
</dbReference>
<evidence type="ECO:0000259" key="14">
    <source>
        <dbReference type="PROSITE" id="PS50929"/>
    </source>
</evidence>
<evidence type="ECO:0000259" key="15">
    <source>
        <dbReference type="PROSITE" id="PS50990"/>
    </source>
</evidence>
<feature type="domain" description="ABC transporter" evidence="13">
    <location>
        <begin position="471"/>
        <end position="707"/>
    </location>
</feature>
<proteinExistence type="predicted"/>
<keyword evidence="11 12" id="KW-0472">Membrane</keyword>
<dbReference type="InterPro" id="IPR027417">
    <property type="entry name" value="P-loop_NTPase"/>
</dbReference>
<dbReference type="Pfam" id="PF00005">
    <property type="entry name" value="ABC_tran"/>
    <property type="match status" value="1"/>
</dbReference>
<reference evidence="16" key="1">
    <citation type="submission" date="2017-05" db="EMBL/GenBank/DDBJ databases">
        <title>The Genome Sequence of Enterococcus sp. 9E7_DIV0242.</title>
        <authorList>
            <consortium name="The Broad Institute Genomics Platform"/>
            <consortium name="The Broad Institute Genomic Center for Infectious Diseases"/>
            <person name="Earl A."/>
            <person name="Manson A."/>
            <person name="Schwartman J."/>
            <person name="Gilmore M."/>
            <person name="Abouelleil A."/>
            <person name="Cao P."/>
            <person name="Chapman S."/>
            <person name="Cusick C."/>
            <person name="Shea T."/>
            <person name="Young S."/>
            <person name="Neafsey D."/>
            <person name="Nusbaum C."/>
            <person name="Birren B."/>
        </authorList>
    </citation>
    <scope>NUCLEOTIDE SEQUENCE [LARGE SCALE GENOMIC DNA]</scope>
    <source>
        <strain evidence="16">9E7_DIV0242</strain>
    </source>
</reference>
<dbReference type="PROSITE" id="PS50929">
    <property type="entry name" value="ABC_TM1F"/>
    <property type="match status" value="1"/>
</dbReference>
<dbReference type="SUPFAM" id="SSF52540">
    <property type="entry name" value="P-loop containing nucleoside triphosphate hydrolases"/>
    <property type="match status" value="1"/>
</dbReference>
<dbReference type="EMBL" id="CP147247">
    <property type="protein sequence ID" value="WYJ90333.1"/>
    <property type="molecule type" value="Genomic_DNA"/>
</dbReference>
<evidence type="ECO:0000313" key="16">
    <source>
        <dbReference type="EMBL" id="OTP14636.1"/>
    </source>
</evidence>
<reference evidence="17" key="3">
    <citation type="submission" date="2024-03" db="EMBL/GenBank/DDBJ databases">
        <title>The Genome Sequence of Enterococcus sp. DIV0242b.</title>
        <authorList>
            <consortium name="The Broad Institute Genomics Platform"/>
            <consortium name="The Broad Institute Microbial Omics Core"/>
            <consortium name="The Broad Institute Genomic Center for Infectious Diseases"/>
            <person name="Earl A."/>
            <person name="Manson A."/>
            <person name="Gilmore M."/>
            <person name="Schwartman J."/>
            <person name="Shea T."/>
            <person name="Abouelleil A."/>
            <person name="Cao P."/>
            <person name="Chapman S."/>
            <person name="Cusick C."/>
            <person name="Young S."/>
            <person name="Neafsey D."/>
            <person name="Nusbaum C."/>
            <person name="Birren B."/>
        </authorList>
    </citation>
    <scope>NUCLEOTIDE SEQUENCE</scope>
    <source>
        <strain evidence="17">9E7_DIV0242</strain>
    </source>
</reference>
<keyword evidence="10 12" id="KW-1133">Transmembrane helix</keyword>
<evidence type="ECO:0000256" key="5">
    <source>
        <dbReference type="ARBA" id="ARBA00022692"/>
    </source>
</evidence>
<evidence type="ECO:0000256" key="7">
    <source>
        <dbReference type="ARBA" id="ARBA00022801"/>
    </source>
</evidence>
<feature type="domain" description="ABC transmembrane type-1" evidence="14">
    <location>
        <begin position="164"/>
        <end position="442"/>
    </location>
</feature>
<dbReference type="GO" id="GO:0016887">
    <property type="term" value="F:ATP hydrolysis activity"/>
    <property type="evidence" value="ECO:0007669"/>
    <property type="project" value="InterPro"/>
</dbReference>
<dbReference type="PROSITE" id="PS50990">
    <property type="entry name" value="PEPTIDASE_C39"/>
    <property type="match status" value="1"/>
</dbReference>
<dbReference type="Pfam" id="PF00664">
    <property type="entry name" value="ABC_membrane"/>
    <property type="match status" value="1"/>
</dbReference>
<dbReference type="EMBL" id="NGMM01000004">
    <property type="protein sequence ID" value="OTP14636.1"/>
    <property type="molecule type" value="Genomic_DNA"/>
</dbReference>
<name>A0A242K6U3_9ENTE</name>
<evidence type="ECO:0000259" key="13">
    <source>
        <dbReference type="PROSITE" id="PS50893"/>
    </source>
</evidence>
<dbReference type="PANTHER" id="PTHR43394:SF1">
    <property type="entry name" value="ATP-BINDING CASSETTE SUB-FAMILY B MEMBER 10, MITOCHONDRIAL"/>
    <property type="match status" value="1"/>
</dbReference>
<dbReference type="InterPro" id="IPR039421">
    <property type="entry name" value="Type_1_exporter"/>
</dbReference>
<feature type="transmembrane region" description="Helical" evidence="12">
    <location>
        <begin position="413"/>
        <end position="434"/>
    </location>
</feature>
<keyword evidence="5 12" id="KW-0812">Transmembrane</keyword>
<dbReference type="Proteomes" id="UP000195141">
    <property type="component" value="Chromosome"/>
</dbReference>
<evidence type="ECO:0000256" key="12">
    <source>
        <dbReference type="SAM" id="Phobius"/>
    </source>
</evidence>
<comment type="subcellular location">
    <subcellularLocation>
        <location evidence="1">Cell membrane</location>
        <topology evidence="1">Multi-pass membrane protein</topology>
    </subcellularLocation>
</comment>
<evidence type="ECO:0000256" key="3">
    <source>
        <dbReference type="ARBA" id="ARBA00022475"/>
    </source>
</evidence>
<dbReference type="InterPro" id="IPR003439">
    <property type="entry name" value="ABC_transporter-like_ATP-bd"/>
</dbReference>
<organism evidence="16">
    <name type="scientific">Candidatus Enterococcus clewellii</name>
    <dbReference type="NCBI Taxonomy" id="1834193"/>
    <lineage>
        <taxon>Bacteria</taxon>
        <taxon>Bacillati</taxon>
        <taxon>Bacillota</taxon>
        <taxon>Bacilli</taxon>
        <taxon>Lactobacillales</taxon>
        <taxon>Enterococcaceae</taxon>
        <taxon>Enterococcus</taxon>
    </lineage>
</organism>
<dbReference type="OrthoDB" id="9762778at2"/>
<dbReference type="Gene3D" id="3.40.50.300">
    <property type="entry name" value="P-loop containing nucleotide triphosphate hydrolases"/>
    <property type="match status" value="1"/>
</dbReference>
<dbReference type="SMART" id="SM00382">
    <property type="entry name" value="AAA"/>
    <property type="match status" value="1"/>
</dbReference>
<feature type="transmembrane region" description="Helical" evidence="12">
    <location>
        <begin position="162"/>
        <end position="180"/>
    </location>
</feature>
<evidence type="ECO:0000313" key="18">
    <source>
        <dbReference type="Proteomes" id="UP000195141"/>
    </source>
</evidence>
<dbReference type="RefSeq" id="WP_086349760.1">
    <property type="nucleotide sequence ID" value="NZ_CP147247.1"/>
</dbReference>
<sequence length="722" mass="81993">MKKKIPFVEPSEHSECGLACVTMILNYYKDPVTLNHLRDVYGVPKGGNTLLHLKEILAEQGIETKAIRVLEFDILMEQTEPVICFWENRHYVVLEKLTEEFAVILDPALGKKKISFAEFAELFTNFALLVEKASISVSSTGKKKNAAVAIFQRIFKEQKLKASLFIGLTLLIQGVSILVPRLTQLIIDRAQAPGQLITQVGWGIVLLFIAYYLLQVARGLTLIVLENLFDLTLMKAFMEKIMHLPLRFFVNRSTGDLIFRANLSVIIQQIMSQRMLTLFVDFLFVFIYLILMLAISPQMTMIALIGAFVMGGISFVNSKKVQAITDKELLAQSRVQRILVELFEGMETVKSSGSEKQFYTKWLTNFKQQIDLRVEKDRFSTWVRTIQTSIQFILPVLLIYIGVFQLMNDQLSLGQIISFNSLAGAFITPIVVVFDSYTEILLLRSYFGKLNEILDATETREKSGGVTIQEIQSLDIHAVSFKYSRFEENILEDISFSVRAGEKIAIVGKSGSGKSTLLKLLAGLYEPTEGSIEVNHKDLRNVHDESIKKITSIVNQKPTIFNASLLENIVMNQEVFDEQRLERAIYDSRVSEIIQHLPLGLETPISEGGMNLSGGQMQRISIARALVKETQLLLMDEPTSSLDNISENFIMNQLKHYDFTCIVVAHRLNTVRHFDRILVVDQGRIVEEGTHETLIQKKGHYYSIYHEPTESSVERPFFSIEY</sequence>
<dbReference type="GO" id="GO:0006508">
    <property type="term" value="P:proteolysis"/>
    <property type="evidence" value="ECO:0007669"/>
    <property type="project" value="UniProtKB-KW"/>
</dbReference>
<gene>
    <name evidence="17" type="ORF">A5888_002090</name>
    <name evidence="16" type="ORF">A5888_002737</name>
</gene>
<evidence type="ECO:0000256" key="6">
    <source>
        <dbReference type="ARBA" id="ARBA00022741"/>
    </source>
</evidence>
<keyword evidence="8" id="KW-0788">Thiol protease</keyword>
<keyword evidence="6" id="KW-0547">Nucleotide-binding</keyword>
<dbReference type="Pfam" id="PF03412">
    <property type="entry name" value="Peptidase_C39"/>
    <property type="match status" value="1"/>
</dbReference>
<dbReference type="GO" id="GO:0005524">
    <property type="term" value="F:ATP binding"/>
    <property type="evidence" value="ECO:0007669"/>
    <property type="project" value="UniProtKB-KW"/>
</dbReference>
<feature type="domain" description="Peptidase C39" evidence="15">
    <location>
        <begin position="9"/>
        <end position="130"/>
    </location>
</feature>
<dbReference type="FunFam" id="3.40.50.300:FF:000299">
    <property type="entry name" value="ABC transporter ATP-binding protein/permease"/>
    <property type="match status" value="1"/>
</dbReference>
<dbReference type="PROSITE" id="PS00211">
    <property type="entry name" value="ABC_TRANSPORTER_1"/>
    <property type="match status" value="1"/>
</dbReference>
<dbReference type="InterPro" id="IPR036640">
    <property type="entry name" value="ABC1_TM_sf"/>
</dbReference>
<dbReference type="GO" id="GO:0005886">
    <property type="term" value="C:plasma membrane"/>
    <property type="evidence" value="ECO:0007669"/>
    <property type="project" value="UniProtKB-SubCell"/>
</dbReference>